<proteinExistence type="predicted"/>
<accession>A0A0E3PQ47</accession>
<evidence type="ECO:0000256" key="2">
    <source>
        <dbReference type="SAM" id="MobiDB-lite"/>
    </source>
</evidence>
<keyword evidence="1" id="KW-0175">Coiled coil</keyword>
<protein>
    <submittedName>
        <fullName evidence="3">Uncharacterized protein</fullName>
    </submittedName>
</protein>
<evidence type="ECO:0000256" key="1">
    <source>
        <dbReference type="SAM" id="Coils"/>
    </source>
</evidence>
<dbReference type="EMBL" id="CP009508">
    <property type="protein sequence ID" value="AKB37380.1"/>
    <property type="molecule type" value="Genomic_DNA"/>
</dbReference>
<dbReference type="Proteomes" id="UP000033123">
    <property type="component" value="Chromosome"/>
</dbReference>
<sequence>MVTVKVTSVIDLEIKLAFDLTSEQHHKGIKDALELGALSIISDVDPIKATELRIQMMEQKLAEERQTLSNYKLMKEMEKTQAQKPAEQEPDDENLQGKYDKHRDSIALQINRKTIDWKTIKGLFEVKSETEVKNYVTQKLREDGLIGCANCRKWDDGKCKLSKQPSDSEFTCRNFSKR</sequence>
<dbReference type="RefSeq" id="WP_048183691.1">
    <property type="nucleotide sequence ID" value="NZ_CP009508.1"/>
</dbReference>
<dbReference type="KEGG" id="msj:MSSAC_2790"/>
<gene>
    <name evidence="3" type="ORF">MSSAC_2790</name>
</gene>
<evidence type="ECO:0000313" key="4">
    <source>
        <dbReference type="Proteomes" id="UP000033123"/>
    </source>
</evidence>
<dbReference type="STRING" id="1434118.MSSAC_2790"/>
<dbReference type="PATRIC" id="fig|1434118.4.peg.3621"/>
<feature type="region of interest" description="Disordered" evidence="2">
    <location>
        <begin position="78"/>
        <end position="97"/>
    </location>
</feature>
<reference evidence="3 4" key="1">
    <citation type="submission" date="2014-07" db="EMBL/GenBank/DDBJ databases">
        <title>Methanogenic archaea and the global carbon cycle.</title>
        <authorList>
            <person name="Henriksen J.R."/>
            <person name="Luke J."/>
            <person name="Reinhart S."/>
            <person name="Benedict M.N."/>
            <person name="Youngblut N.D."/>
            <person name="Metcalf M.E."/>
            <person name="Whitaker R.J."/>
            <person name="Metcalf W.W."/>
        </authorList>
    </citation>
    <scope>NUCLEOTIDE SEQUENCE [LARGE SCALE GENOMIC DNA]</scope>
    <source>
        <strain evidence="3 4">C2J</strain>
    </source>
</reference>
<feature type="coiled-coil region" evidence="1">
    <location>
        <begin position="47"/>
        <end position="74"/>
    </location>
</feature>
<dbReference type="GeneID" id="24872450"/>
<dbReference type="AlphaFoldDB" id="A0A0E3PQ47"/>
<organism evidence="3 4">
    <name type="scientific">Methanosarcina siciliae C2J</name>
    <dbReference type="NCBI Taxonomy" id="1434118"/>
    <lineage>
        <taxon>Archaea</taxon>
        <taxon>Methanobacteriati</taxon>
        <taxon>Methanobacteriota</taxon>
        <taxon>Stenosarchaea group</taxon>
        <taxon>Methanomicrobia</taxon>
        <taxon>Methanosarcinales</taxon>
        <taxon>Methanosarcinaceae</taxon>
        <taxon>Methanosarcina</taxon>
    </lineage>
</organism>
<evidence type="ECO:0000313" key="3">
    <source>
        <dbReference type="EMBL" id="AKB37380.1"/>
    </source>
</evidence>
<name>A0A0E3PQ47_9EURY</name>
<dbReference type="HOGENOM" id="CLU_1507413_0_0_2"/>